<dbReference type="PANTHER" id="PTHR22642:SF2">
    <property type="entry name" value="PROTEIN LONG AFTER FAR-RED 3"/>
    <property type="match status" value="1"/>
</dbReference>
<gene>
    <name evidence="2" type="ORF">EDM56_31050</name>
</gene>
<dbReference type="AlphaFoldDB" id="A0A3M8CHZ5"/>
<accession>A0A3M8CHZ5</accession>
<protein>
    <submittedName>
        <fullName evidence="2">Amidohydrolase</fullName>
    </submittedName>
</protein>
<keyword evidence="3" id="KW-1185">Reference proteome</keyword>
<evidence type="ECO:0000313" key="2">
    <source>
        <dbReference type="EMBL" id="RNB75151.1"/>
    </source>
</evidence>
<dbReference type="Gene3D" id="3.20.20.140">
    <property type="entry name" value="Metal-dependent hydrolases"/>
    <property type="match status" value="1"/>
</dbReference>
<reference evidence="2 3" key="1">
    <citation type="submission" date="2018-10" db="EMBL/GenBank/DDBJ databases">
        <title>Phylogenomics of Brevibacillus.</title>
        <authorList>
            <person name="Dunlap C."/>
        </authorList>
    </citation>
    <scope>NUCLEOTIDE SEQUENCE [LARGE SCALE GENOMIC DNA]</scope>
    <source>
        <strain evidence="2 3">JCM 15716</strain>
    </source>
</reference>
<feature type="domain" description="Amidohydrolase 3" evidence="1">
    <location>
        <begin position="2"/>
        <end position="148"/>
    </location>
</feature>
<feature type="non-terminal residue" evidence="2">
    <location>
        <position position="149"/>
    </location>
</feature>
<proteinExistence type="predicted"/>
<dbReference type="OrthoDB" id="9767366at2"/>
<dbReference type="GO" id="GO:0016787">
    <property type="term" value="F:hydrolase activity"/>
    <property type="evidence" value="ECO:0007669"/>
    <property type="project" value="UniProtKB-KW"/>
</dbReference>
<dbReference type="PANTHER" id="PTHR22642">
    <property type="entry name" value="IMIDAZOLONEPROPIONASE"/>
    <property type="match status" value="1"/>
</dbReference>
<comment type="caution">
    <text evidence="2">The sequence shown here is derived from an EMBL/GenBank/DDBJ whole genome shotgun (WGS) entry which is preliminary data.</text>
</comment>
<keyword evidence="2" id="KW-0378">Hydrolase</keyword>
<evidence type="ECO:0000313" key="3">
    <source>
        <dbReference type="Proteomes" id="UP000271031"/>
    </source>
</evidence>
<sequence length="149" mass="16641">EELTGLLLETAANVVKKHIPEPDFAQLKEQTRKAIQHAMQLGLTGAHTEDLRDLGGLNQTYRIYDELLNEEGLGLRCNLLLYYPHLPSIRESRLRTGFGNHNLSIGAVKLFADGALGRRTAYLSTPYADDPTTSGMPIHSQEELLDIMR</sequence>
<feature type="non-terminal residue" evidence="2">
    <location>
        <position position="1"/>
    </location>
</feature>
<dbReference type="RefSeq" id="WP_148040457.1">
    <property type="nucleotide sequence ID" value="NZ_RHHQ01000085.1"/>
</dbReference>
<evidence type="ECO:0000259" key="1">
    <source>
        <dbReference type="Pfam" id="PF07969"/>
    </source>
</evidence>
<name>A0A3M8CHZ5_9BACL</name>
<dbReference type="Proteomes" id="UP000271031">
    <property type="component" value="Unassembled WGS sequence"/>
</dbReference>
<dbReference type="EMBL" id="RHHQ01000085">
    <property type="protein sequence ID" value="RNB75151.1"/>
    <property type="molecule type" value="Genomic_DNA"/>
</dbReference>
<organism evidence="2 3">
    <name type="scientific">Brevibacillus fluminis</name>
    <dbReference type="NCBI Taxonomy" id="511487"/>
    <lineage>
        <taxon>Bacteria</taxon>
        <taxon>Bacillati</taxon>
        <taxon>Bacillota</taxon>
        <taxon>Bacilli</taxon>
        <taxon>Bacillales</taxon>
        <taxon>Paenibacillaceae</taxon>
        <taxon>Brevibacillus</taxon>
    </lineage>
</organism>
<dbReference type="Pfam" id="PF07969">
    <property type="entry name" value="Amidohydro_3"/>
    <property type="match status" value="1"/>
</dbReference>
<dbReference type="InterPro" id="IPR013108">
    <property type="entry name" value="Amidohydro_3"/>
</dbReference>